<evidence type="ECO:0000313" key="6">
    <source>
        <dbReference type="Proteomes" id="UP000242715"/>
    </source>
</evidence>
<dbReference type="SUPFAM" id="SSF56219">
    <property type="entry name" value="DNase I-like"/>
    <property type="match status" value="1"/>
</dbReference>
<dbReference type="InterPro" id="IPR012337">
    <property type="entry name" value="RNaseH-like_sf"/>
</dbReference>
<evidence type="ECO:0000259" key="1">
    <source>
        <dbReference type="Pfam" id="PF00078"/>
    </source>
</evidence>
<dbReference type="InterPro" id="IPR026960">
    <property type="entry name" value="RVT-Znf"/>
</dbReference>
<dbReference type="Pfam" id="PF13456">
    <property type="entry name" value="RVT_3"/>
    <property type="match status" value="1"/>
</dbReference>
<name>A0A2Z6NT03_TRISU</name>
<sequence>MRGDWRLTSFWGYSDSARRRQSWNLLRDLASMSSDPWCIIGDFNDLLSSEDKRGGPERLSWLYNGFRNAVSDCSLLDMPLEGYQYTWFKSLGTNRALEERLDRAMHTHAWSLMFPEARLINLVAATSNHSPILLKLEHEPYIQPKRSFRFENAWLLDNNLVDMITSNWPCYPASNIPQKLKYCISDMEAWSKENSPNFRVAANKLRRELELIRSTHDHLSDATVSIVQNKLSNVLLQEDRYWKQRAKVYWLIDGDKNSKFFHASASARKKRNAIKKLRDTNDVLVEDQSGLCNIARDYFQNLFVPNHGDHAPIVATIPQRVTDIDNETLTSPFTEEEFHGHFPPNINDTNIALVAKVDRPESMKDLRPISLCNVVYKILSKVLANRLKRIFPTCISYSQAAFVPGRDILDNAVTTFEVLHYMKCKSRGKEGLVALKLDVSKAFDRVKWSYLQAVMQKMGFSDTWVKWIMQCVTTVNYHVLLNNDWVGPITALCGLRQGDPLSPYFSLSVNGEWRKIWDMRLPPKLKHFCWRLLRGCLPTRFNLHRRGVQCQTICALCNNATEDELHLFTDCANAILCWKEVNLWQSLEHQFLQSGSFSSIIFSIISSMEETKQSLFAAVLWSIWRARNECIWENKQANPVASCRLAFDLIRDFNWCHNMLNAYHMPTHVHTWEKPLVNWLKCNVDGAIFTTEAKFGIGICFRDSSGSFVQAHTMTFPFEVTAVECEATAMKHALALALSNAFERVLFESDCQQVMNALRIDYLYALLVLFCLVPALSSAW</sequence>
<dbReference type="InterPro" id="IPR005135">
    <property type="entry name" value="Endo/exonuclease/phosphatase"/>
</dbReference>
<dbReference type="CDD" id="cd01650">
    <property type="entry name" value="RT_nLTR_like"/>
    <property type="match status" value="1"/>
</dbReference>
<dbReference type="EMBL" id="DF974298">
    <property type="protein sequence ID" value="GAU47271.1"/>
    <property type="molecule type" value="Genomic_DNA"/>
</dbReference>
<dbReference type="PANTHER" id="PTHR46890:SF48">
    <property type="entry name" value="RNA-DIRECTED DNA POLYMERASE"/>
    <property type="match status" value="1"/>
</dbReference>
<feature type="domain" description="Endonuclease/exonuclease/phosphatase" evidence="2">
    <location>
        <begin position="8"/>
        <end position="112"/>
    </location>
</feature>
<proteinExistence type="predicted"/>
<dbReference type="InterPro" id="IPR002156">
    <property type="entry name" value="RNaseH_domain"/>
</dbReference>
<dbReference type="InterPro" id="IPR000477">
    <property type="entry name" value="RT_dom"/>
</dbReference>
<dbReference type="InterPro" id="IPR044730">
    <property type="entry name" value="RNase_H-like_dom_plant"/>
</dbReference>
<dbReference type="InterPro" id="IPR043502">
    <property type="entry name" value="DNA/RNA_pol_sf"/>
</dbReference>
<protein>
    <recommendedName>
        <fullName evidence="7">Reverse transcriptase domain-containing protein</fullName>
    </recommendedName>
</protein>
<evidence type="ECO:0000259" key="3">
    <source>
        <dbReference type="Pfam" id="PF13456"/>
    </source>
</evidence>
<dbReference type="GO" id="GO:0004523">
    <property type="term" value="F:RNA-DNA hybrid ribonuclease activity"/>
    <property type="evidence" value="ECO:0007669"/>
    <property type="project" value="InterPro"/>
</dbReference>
<evidence type="ECO:0008006" key="7">
    <source>
        <dbReference type="Google" id="ProtNLM"/>
    </source>
</evidence>
<accession>A0A2Z6NT03</accession>
<keyword evidence="6" id="KW-1185">Reference proteome</keyword>
<dbReference type="InterPro" id="IPR036691">
    <property type="entry name" value="Endo/exonu/phosph_ase_sf"/>
</dbReference>
<dbReference type="Gene3D" id="3.60.10.10">
    <property type="entry name" value="Endonuclease/exonuclease/phosphatase"/>
    <property type="match status" value="1"/>
</dbReference>
<organism evidence="5 6">
    <name type="scientific">Trifolium subterraneum</name>
    <name type="common">Subterranean clover</name>
    <dbReference type="NCBI Taxonomy" id="3900"/>
    <lineage>
        <taxon>Eukaryota</taxon>
        <taxon>Viridiplantae</taxon>
        <taxon>Streptophyta</taxon>
        <taxon>Embryophyta</taxon>
        <taxon>Tracheophyta</taxon>
        <taxon>Spermatophyta</taxon>
        <taxon>Magnoliopsida</taxon>
        <taxon>eudicotyledons</taxon>
        <taxon>Gunneridae</taxon>
        <taxon>Pentapetalae</taxon>
        <taxon>rosids</taxon>
        <taxon>fabids</taxon>
        <taxon>Fabales</taxon>
        <taxon>Fabaceae</taxon>
        <taxon>Papilionoideae</taxon>
        <taxon>50 kb inversion clade</taxon>
        <taxon>NPAAA clade</taxon>
        <taxon>Hologalegina</taxon>
        <taxon>IRL clade</taxon>
        <taxon>Trifolieae</taxon>
        <taxon>Trifolium</taxon>
    </lineage>
</organism>
<evidence type="ECO:0000313" key="5">
    <source>
        <dbReference type="EMBL" id="GAU47271.1"/>
    </source>
</evidence>
<dbReference type="Proteomes" id="UP000242715">
    <property type="component" value="Unassembled WGS sequence"/>
</dbReference>
<evidence type="ECO:0000259" key="2">
    <source>
        <dbReference type="Pfam" id="PF03372"/>
    </source>
</evidence>
<dbReference type="Gene3D" id="3.30.420.10">
    <property type="entry name" value="Ribonuclease H-like superfamily/Ribonuclease H"/>
    <property type="match status" value="1"/>
</dbReference>
<reference evidence="6" key="1">
    <citation type="journal article" date="2017" name="Front. Plant Sci.">
        <title>Climate Clever Clovers: New Paradigm to Reduce the Environmental Footprint of Ruminants by Breeding Low Methanogenic Forages Utilizing Haplotype Variation.</title>
        <authorList>
            <person name="Kaur P."/>
            <person name="Appels R."/>
            <person name="Bayer P.E."/>
            <person name="Keeble-Gagnere G."/>
            <person name="Wang J."/>
            <person name="Hirakawa H."/>
            <person name="Shirasawa K."/>
            <person name="Vercoe P."/>
            <person name="Stefanova K."/>
            <person name="Durmic Z."/>
            <person name="Nichols P."/>
            <person name="Revell C."/>
            <person name="Isobe S.N."/>
            <person name="Edwards D."/>
            <person name="Erskine W."/>
        </authorList>
    </citation>
    <scope>NUCLEOTIDE SEQUENCE [LARGE SCALE GENOMIC DNA]</scope>
    <source>
        <strain evidence="6">cv. Daliak</strain>
    </source>
</reference>
<dbReference type="SUPFAM" id="SSF56672">
    <property type="entry name" value="DNA/RNA polymerases"/>
    <property type="match status" value="1"/>
</dbReference>
<dbReference type="CDD" id="cd06222">
    <property type="entry name" value="RNase_H_like"/>
    <property type="match status" value="1"/>
</dbReference>
<dbReference type="GO" id="GO:0003676">
    <property type="term" value="F:nucleic acid binding"/>
    <property type="evidence" value="ECO:0007669"/>
    <property type="project" value="InterPro"/>
</dbReference>
<dbReference type="PANTHER" id="PTHR46890">
    <property type="entry name" value="NON-LTR RETROLELEMENT REVERSE TRANSCRIPTASE-LIKE PROTEIN-RELATED"/>
    <property type="match status" value="1"/>
</dbReference>
<dbReference type="InterPro" id="IPR052343">
    <property type="entry name" value="Retrotransposon-Effector_Assoc"/>
</dbReference>
<dbReference type="InterPro" id="IPR036397">
    <property type="entry name" value="RNaseH_sf"/>
</dbReference>
<dbReference type="Pfam" id="PF03372">
    <property type="entry name" value="Exo_endo_phos"/>
    <property type="match status" value="1"/>
</dbReference>
<evidence type="ECO:0000259" key="4">
    <source>
        <dbReference type="Pfam" id="PF13966"/>
    </source>
</evidence>
<gene>
    <name evidence="5" type="ORF">TSUD_280940</name>
</gene>
<dbReference type="OrthoDB" id="1741517at2759"/>
<feature type="domain" description="Reverse transcriptase zinc-binding" evidence="4">
    <location>
        <begin position="511"/>
        <end position="578"/>
    </location>
</feature>
<dbReference type="SUPFAM" id="SSF53098">
    <property type="entry name" value="Ribonuclease H-like"/>
    <property type="match status" value="1"/>
</dbReference>
<dbReference type="Pfam" id="PF13966">
    <property type="entry name" value="zf-RVT"/>
    <property type="match status" value="1"/>
</dbReference>
<feature type="domain" description="RNase H type-1" evidence="3">
    <location>
        <begin position="683"/>
        <end position="758"/>
    </location>
</feature>
<feature type="domain" description="Reverse transcriptase" evidence="1">
    <location>
        <begin position="363"/>
        <end position="505"/>
    </location>
</feature>
<dbReference type="AlphaFoldDB" id="A0A2Z6NT03"/>
<dbReference type="Pfam" id="PF00078">
    <property type="entry name" value="RVT_1"/>
    <property type="match status" value="1"/>
</dbReference>